<dbReference type="InterPro" id="IPR001851">
    <property type="entry name" value="ABC_transp_permease"/>
</dbReference>
<comment type="caution">
    <text evidence="7">The sequence shown here is derived from an EMBL/GenBank/DDBJ whole genome shotgun (WGS) entry which is preliminary data.</text>
</comment>
<evidence type="ECO:0000256" key="5">
    <source>
        <dbReference type="ARBA" id="ARBA00023136"/>
    </source>
</evidence>
<dbReference type="Proteomes" id="UP001208771">
    <property type="component" value="Unassembled WGS sequence"/>
</dbReference>
<evidence type="ECO:0000256" key="2">
    <source>
        <dbReference type="ARBA" id="ARBA00022475"/>
    </source>
</evidence>
<keyword evidence="5 6" id="KW-0472">Membrane</keyword>
<feature type="transmembrane region" description="Helical" evidence="6">
    <location>
        <begin position="46"/>
        <end position="68"/>
    </location>
</feature>
<evidence type="ECO:0000256" key="1">
    <source>
        <dbReference type="ARBA" id="ARBA00004651"/>
    </source>
</evidence>
<dbReference type="InterPro" id="IPR043428">
    <property type="entry name" value="LivM-like"/>
</dbReference>
<reference evidence="7" key="1">
    <citation type="submission" date="2022-07" db="EMBL/GenBank/DDBJ databases">
        <title>Ectorhizobium quercum gen.nov., sp. nov.</title>
        <authorList>
            <person name="Ma T."/>
            <person name="Li Y."/>
        </authorList>
    </citation>
    <scope>NUCLEOTIDE SEQUENCE</scope>
    <source>
        <strain evidence="7">BDR2-2</strain>
    </source>
</reference>
<protein>
    <submittedName>
        <fullName evidence="7">Urea ABC transporter permease subunit UrtC</fullName>
    </submittedName>
</protein>
<keyword evidence="8" id="KW-1185">Reference proteome</keyword>
<dbReference type="EMBL" id="JANFPI010000002">
    <property type="protein sequence ID" value="MCX8996695.1"/>
    <property type="molecule type" value="Genomic_DNA"/>
</dbReference>
<feature type="transmembrane region" description="Helical" evidence="6">
    <location>
        <begin position="75"/>
        <end position="94"/>
    </location>
</feature>
<feature type="transmembrane region" description="Helical" evidence="6">
    <location>
        <begin position="259"/>
        <end position="277"/>
    </location>
</feature>
<feature type="transmembrane region" description="Helical" evidence="6">
    <location>
        <begin position="160"/>
        <end position="178"/>
    </location>
</feature>
<dbReference type="InterPro" id="IPR017778">
    <property type="entry name" value="ABC_transptr_urea_perm_UrtC"/>
</dbReference>
<dbReference type="NCBIfam" id="TIGR03408">
    <property type="entry name" value="urea_trans_UrtC"/>
    <property type="match status" value="1"/>
</dbReference>
<evidence type="ECO:0000313" key="7">
    <source>
        <dbReference type="EMBL" id="MCX8996695.1"/>
    </source>
</evidence>
<evidence type="ECO:0000313" key="8">
    <source>
        <dbReference type="Proteomes" id="UP001208771"/>
    </source>
</evidence>
<evidence type="ECO:0000256" key="3">
    <source>
        <dbReference type="ARBA" id="ARBA00022692"/>
    </source>
</evidence>
<keyword evidence="3 6" id="KW-0812">Transmembrane</keyword>
<dbReference type="PANTHER" id="PTHR30482">
    <property type="entry name" value="HIGH-AFFINITY BRANCHED-CHAIN AMINO ACID TRANSPORT SYSTEM PERMEASE"/>
    <property type="match status" value="1"/>
</dbReference>
<name>A0AAE3STZ6_9HYPH</name>
<dbReference type="GO" id="GO:0005886">
    <property type="term" value="C:plasma membrane"/>
    <property type="evidence" value="ECO:0007669"/>
    <property type="project" value="UniProtKB-SubCell"/>
</dbReference>
<keyword evidence="2" id="KW-1003">Cell membrane</keyword>
<feature type="transmembrane region" description="Helical" evidence="6">
    <location>
        <begin position="297"/>
        <end position="320"/>
    </location>
</feature>
<evidence type="ECO:0000256" key="6">
    <source>
        <dbReference type="SAM" id="Phobius"/>
    </source>
</evidence>
<comment type="subcellular location">
    <subcellularLocation>
        <location evidence="1">Cell membrane</location>
        <topology evidence="1">Multi-pass membrane protein</topology>
    </subcellularLocation>
</comment>
<evidence type="ECO:0000256" key="4">
    <source>
        <dbReference type="ARBA" id="ARBA00022989"/>
    </source>
</evidence>
<gene>
    <name evidence="7" type="primary">urtC</name>
    <name evidence="7" type="ORF">NOF55_06215</name>
</gene>
<accession>A0AAE3STZ6</accession>
<feature type="transmembrane region" description="Helical" evidence="6">
    <location>
        <begin position="129"/>
        <end position="153"/>
    </location>
</feature>
<dbReference type="AlphaFoldDB" id="A0AAE3STZ6"/>
<proteinExistence type="predicted"/>
<keyword evidence="4 6" id="KW-1133">Transmembrane helix</keyword>
<dbReference type="GO" id="GO:0015658">
    <property type="term" value="F:branched-chain amino acid transmembrane transporter activity"/>
    <property type="evidence" value="ECO:0007669"/>
    <property type="project" value="InterPro"/>
</dbReference>
<dbReference type="Pfam" id="PF02653">
    <property type="entry name" value="BPD_transp_2"/>
    <property type="match status" value="1"/>
</dbReference>
<dbReference type="CDD" id="cd06581">
    <property type="entry name" value="TM_PBP1_LivM_like"/>
    <property type="match status" value="1"/>
</dbReference>
<feature type="transmembrane region" description="Helical" evidence="6">
    <location>
        <begin position="208"/>
        <end position="229"/>
    </location>
</feature>
<dbReference type="PANTHER" id="PTHR30482:SF4">
    <property type="entry name" value="SLR1201 PROTEIN"/>
    <property type="match status" value="1"/>
</dbReference>
<feature type="transmembrane region" description="Helical" evidence="6">
    <location>
        <begin position="332"/>
        <end position="353"/>
    </location>
</feature>
<dbReference type="RefSeq" id="WP_306410478.1">
    <property type="nucleotide sequence ID" value="NZ_JANFPI010000002.1"/>
</dbReference>
<sequence>MITQFLLRGMERHVLAVFVILAALAVLVPASNLLLPPGHPLHIPTYAMSLFGKYLCYALLALALDLVWGYCGILSLGHGAFFALGGYAMGMYLMRQIGTRGVYGDPVLPDFMVFLNWKELPWFWQGFDMFWFAMLMVLVVPGLLAFVFGWFAFRSRVNGVYLSIITQAMTYALLLAFFRNDMGFGGNNGLTDFKDILGFSVQAPGTRAALFAATALFLALCLLIASAIVSSKFGKVLIGVRDAESRVRFLGYRVEHVKLFTFVVSAMMAGIAGALFVPQVGIINPGEFAPANSIEVVIWTAVGGRGTLIGPIIGAVLVNFGKSVLTGAFPEIWLFALGGLFVAVTLFLPKGIVGTVQSHWKARKDLKAARDAQAGVDSDTNIQAAE</sequence>
<organism evidence="7 8">
    <name type="scientific">Ectorhizobium quercum</name>
    <dbReference type="NCBI Taxonomy" id="2965071"/>
    <lineage>
        <taxon>Bacteria</taxon>
        <taxon>Pseudomonadati</taxon>
        <taxon>Pseudomonadota</taxon>
        <taxon>Alphaproteobacteria</taxon>
        <taxon>Hyphomicrobiales</taxon>
        <taxon>Rhizobiaceae</taxon>
        <taxon>Ectorhizobium</taxon>
    </lineage>
</organism>